<keyword evidence="3" id="KW-1185">Reference proteome</keyword>
<proteinExistence type="predicted"/>
<reference evidence="2 3" key="1">
    <citation type="submission" date="2020-06" db="EMBL/GenBank/DDBJ databases">
        <title>Actinomadura xiongansis sp. nov., isolated from soil of Baiyangdian.</title>
        <authorList>
            <person name="Zhang X."/>
        </authorList>
    </citation>
    <scope>NUCLEOTIDE SEQUENCE [LARGE SCALE GENOMIC DNA]</scope>
    <source>
        <strain evidence="2 3">HBUM206468</strain>
    </source>
</reference>
<evidence type="ECO:0000313" key="3">
    <source>
        <dbReference type="Proteomes" id="UP000805614"/>
    </source>
</evidence>
<dbReference type="InterPro" id="IPR007278">
    <property type="entry name" value="DUF397"/>
</dbReference>
<dbReference type="Pfam" id="PF04149">
    <property type="entry name" value="DUF397"/>
    <property type="match status" value="1"/>
</dbReference>
<accession>A0ABR7LTH3</accession>
<sequence>MNGVVWRKSSRSNTSGGECVEVGQISGVIGVRDSKSPEAGHLLLSVEAFGGLLTRIKAGDLAL</sequence>
<dbReference type="Proteomes" id="UP000805614">
    <property type="component" value="Unassembled WGS sequence"/>
</dbReference>
<evidence type="ECO:0000259" key="1">
    <source>
        <dbReference type="Pfam" id="PF04149"/>
    </source>
</evidence>
<evidence type="ECO:0000313" key="2">
    <source>
        <dbReference type="EMBL" id="MBC6468151.1"/>
    </source>
</evidence>
<dbReference type="EMBL" id="JABVEC010000017">
    <property type="protein sequence ID" value="MBC6468151.1"/>
    <property type="molecule type" value="Genomic_DNA"/>
</dbReference>
<protein>
    <submittedName>
        <fullName evidence="2">DUF397 domain-containing protein</fullName>
    </submittedName>
</protein>
<dbReference type="RefSeq" id="WP_187245164.1">
    <property type="nucleotide sequence ID" value="NZ_BAAAOK010000019.1"/>
</dbReference>
<comment type="caution">
    <text evidence="2">The sequence shown here is derived from an EMBL/GenBank/DDBJ whole genome shotgun (WGS) entry which is preliminary data.</text>
</comment>
<organism evidence="2 3">
    <name type="scientific">Actinomadura alba</name>
    <dbReference type="NCBI Taxonomy" id="406431"/>
    <lineage>
        <taxon>Bacteria</taxon>
        <taxon>Bacillati</taxon>
        <taxon>Actinomycetota</taxon>
        <taxon>Actinomycetes</taxon>
        <taxon>Streptosporangiales</taxon>
        <taxon>Thermomonosporaceae</taxon>
        <taxon>Actinomadura</taxon>
    </lineage>
</organism>
<gene>
    <name evidence="2" type="ORF">HKK74_22030</name>
</gene>
<feature type="domain" description="DUF397" evidence="1">
    <location>
        <begin position="5"/>
        <end position="57"/>
    </location>
</feature>
<name>A0ABR7LTH3_9ACTN</name>